<dbReference type="AlphaFoldDB" id="A0A2G1BR22"/>
<protein>
    <submittedName>
        <fullName evidence="3">Peptidase</fullName>
    </submittedName>
    <submittedName>
        <fullName evidence="2">Serine hydrolase domain-containing protein</fullName>
        <ecNumber evidence="2">3.1.1.103</ecNumber>
    </submittedName>
</protein>
<dbReference type="PANTHER" id="PTHR46825:SF9">
    <property type="entry name" value="BETA-LACTAMASE-RELATED DOMAIN-CONTAINING PROTEIN"/>
    <property type="match status" value="1"/>
</dbReference>
<evidence type="ECO:0000259" key="1">
    <source>
        <dbReference type="Pfam" id="PF00144"/>
    </source>
</evidence>
<keyword evidence="2" id="KW-0378">Hydrolase</keyword>
<keyword evidence="5" id="KW-1185">Reference proteome</keyword>
<sequence>MNKLILITAFIILLFSCTKTKKSTLPVKENSEKYQVKIDSLLNTYLEANNFMGSIELSHKGKTVYKNAVGFSDIKTSKKVDSVTKYRIGSASKIFTATLIFKALEENKLTLDKTIETFFPKLKNANKITIAHLLQHRSGIHNFTKDNFLEYHTQYKSTSEMLSMISNYKSDFEPNDKGDYSNSNYFLLSLILEKTYKSSYKNLIHNKICKPLNLYDTYVGNEININNNEAYSYIYDKEWSKFPETNMSILKGSGSIVSTSKDINNFIEALFTGKLISTKSLSLMKTIKDHYGMGLFRYKIHDRQGYGHRGHIDGFRSTSIYFPEEKLSFTLLSNASKVDVNNIYSEILNLYFNDVIVHISETEIEKFVGKYISLKDKTHESTFIKDKKTLIHLIKDEFKEPLVYKGNNRFIMNQVYAESISFIFSPDGKQLTFKQGDYKDILVKKTTP</sequence>
<gene>
    <name evidence="3" type="ORF">CSC81_14065</name>
    <name evidence="2" type="ORF">Q8W23_05395</name>
</gene>
<feature type="domain" description="Beta-lactamase-related" evidence="1">
    <location>
        <begin position="57"/>
        <end position="337"/>
    </location>
</feature>
<reference evidence="3" key="2">
    <citation type="submission" date="2017-10" db="EMBL/GenBank/DDBJ databases">
        <authorList>
            <person name="Enke T.N."/>
            <person name="Cordero O.X."/>
        </authorList>
    </citation>
    <scope>NUCLEOTIDE SEQUENCE</scope>
    <source>
        <strain evidence="3">4G03</strain>
    </source>
</reference>
<dbReference type="Pfam" id="PF00144">
    <property type="entry name" value="Beta-lactamase"/>
    <property type="match status" value="1"/>
</dbReference>
<dbReference type="PANTHER" id="PTHR46825">
    <property type="entry name" value="D-ALANYL-D-ALANINE-CARBOXYPEPTIDASE/ENDOPEPTIDASE AMPH"/>
    <property type="match status" value="1"/>
</dbReference>
<reference evidence="3 4" key="1">
    <citation type="journal article" date="2016" name="Nat. Commun.">
        <title>Microbial interactions lead to rapid micro-scale successions on model marine particles.</title>
        <authorList>
            <person name="Datta M.S."/>
            <person name="Sliwerska E."/>
            <person name="Gore J."/>
            <person name="Polz M.F."/>
            <person name="Cordero O.X."/>
        </authorList>
    </citation>
    <scope>NUCLEOTIDE SEQUENCE [LARGE SCALE GENOMIC DNA]</scope>
    <source>
        <strain evidence="3 4">4G03</strain>
    </source>
</reference>
<evidence type="ECO:0000313" key="4">
    <source>
        <dbReference type="Proteomes" id="UP000222163"/>
    </source>
</evidence>
<evidence type="ECO:0000313" key="3">
    <source>
        <dbReference type="EMBL" id="PHN96477.1"/>
    </source>
</evidence>
<evidence type="ECO:0000313" key="2">
    <source>
        <dbReference type="EMBL" id="MDP2540908.1"/>
    </source>
</evidence>
<dbReference type="SUPFAM" id="SSF56601">
    <property type="entry name" value="beta-lactamase/transpeptidase-like"/>
    <property type="match status" value="1"/>
</dbReference>
<dbReference type="Gene3D" id="3.40.710.10">
    <property type="entry name" value="DD-peptidase/beta-lactamase superfamily"/>
    <property type="match status" value="1"/>
</dbReference>
<organism evidence="3 4">
    <name type="scientific">Tenacibaculum discolor</name>
    <dbReference type="NCBI Taxonomy" id="361581"/>
    <lineage>
        <taxon>Bacteria</taxon>
        <taxon>Pseudomonadati</taxon>
        <taxon>Bacteroidota</taxon>
        <taxon>Flavobacteriia</taxon>
        <taxon>Flavobacteriales</taxon>
        <taxon>Flavobacteriaceae</taxon>
        <taxon>Tenacibaculum</taxon>
    </lineage>
</organism>
<dbReference type="EMBL" id="JAUYVU010000003">
    <property type="protein sequence ID" value="MDP2540908.1"/>
    <property type="molecule type" value="Genomic_DNA"/>
</dbReference>
<dbReference type="InterPro" id="IPR001466">
    <property type="entry name" value="Beta-lactam-related"/>
</dbReference>
<dbReference type="RefSeq" id="WP_099216376.1">
    <property type="nucleotide sequence ID" value="NZ_JAUYVU010000003.1"/>
</dbReference>
<dbReference type="Proteomes" id="UP001242342">
    <property type="component" value="Unassembled WGS sequence"/>
</dbReference>
<accession>A0A2G1BR22</accession>
<dbReference type="EC" id="3.1.1.103" evidence="2"/>
<dbReference type="EMBL" id="PDUU01000016">
    <property type="protein sequence ID" value="PHN96477.1"/>
    <property type="molecule type" value="Genomic_DNA"/>
</dbReference>
<name>A0A2G1BR22_9FLAO</name>
<reference evidence="2 5" key="3">
    <citation type="submission" date="2023-07" db="EMBL/GenBank/DDBJ databases">
        <title>Genome content predicts the carbon catabolic preferences of heterotrophic bacteria.</title>
        <authorList>
            <person name="Gralka M."/>
        </authorList>
    </citation>
    <scope>NUCLEOTIDE SEQUENCE [LARGE SCALE GENOMIC DNA]</scope>
    <source>
        <strain evidence="2 5">4G03</strain>
    </source>
</reference>
<dbReference type="Proteomes" id="UP000222163">
    <property type="component" value="Unassembled WGS sequence"/>
</dbReference>
<evidence type="ECO:0000313" key="5">
    <source>
        <dbReference type="Proteomes" id="UP001242342"/>
    </source>
</evidence>
<dbReference type="GO" id="GO:0016787">
    <property type="term" value="F:hydrolase activity"/>
    <property type="evidence" value="ECO:0007669"/>
    <property type="project" value="UniProtKB-KW"/>
</dbReference>
<dbReference type="InterPro" id="IPR050491">
    <property type="entry name" value="AmpC-like"/>
</dbReference>
<dbReference type="PROSITE" id="PS51257">
    <property type="entry name" value="PROKAR_LIPOPROTEIN"/>
    <property type="match status" value="1"/>
</dbReference>
<dbReference type="InterPro" id="IPR012338">
    <property type="entry name" value="Beta-lactam/transpept-like"/>
</dbReference>
<comment type="caution">
    <text evidence="3">The sequence shown here is derived from an EMBL/GenBank/DDBJ whole genome shotgun (WGS) entry which is preliminary data.</text>
</comment>
<proteinExistence type="predicted"/>